<dbReference type="KEGG" id="amd:AMED_4132"/>
<dbReference type="PATRIC" id="fig|749927.5.peg.4273"/>
<dbReference type="RefSeq" id="WP_013225981.1">
    <property type="nucleotide sequence ID" value="NC_014318.1"/>
</dbReference>
<dbReference type="SUPFAM" id="SSF52091">
    <property type="entry name" value="SpoIIaa-like"/>
    <property type="match status" value="1"/>
</dbReference>
<name>A0A0H3D8P5_AMYMU</name>
<dbReference type="eggNOG" id="COG1366">
    <property type="taxonomic scope" value="Bacteria"/>
</dbReference>
<evidence type="ECO:0000313" key="3">
    <source>
        <dbReference type="Proteomes" id="UP000000328"/>
    </source>
</evidence>
<organism evidence="2 3">
    <name type="scientific">Amycolatopsis mediterranei (strain U-32)</name>
    <dbReference type="NCBI Taxonomy" id="749927"/>
    <lineage>
        <taxon>Bacteria</taxon>
        <taxon>Bacillati</taxon>
        <taxon>Actinomycetota</taxon>
        <taxon>Actinomycetes</taxon>
        <taxon>Pseudonocardiales</taxon>
        <taxon>Pseudonocardiaceae</taxon>
        <taxon>Amycolatopsis</taxon>
    </lineage>
</organism>
<dbReference type="GeneID" id="92871865"/>
<dbReference type="CDD" id="cd16936">
    <property type="entry name" value="HATPase_RsbW-like"/>
    <property type="match status" value="1"/>
</dbReference>
<protein>
    <recommendedName>
        <fullName evidence="1">STAS domain-containing protein</fullName>
    </recommendedName>
</protein>
<dbReference type="EMBL" id="CP002000">
    <property type="protein sequence ID" value="ADJ45909.1"/>
    <property type="molecule type" value="Genomic_DNA"/>
</dbReference>
<dbReference type="InterPro" id="IPR036513">
    <property type="entry name" value="STAS_dom_sf"/>
</dbReference>
<dbReference type="InterPro" id="IPR036890">
    <property type="entry name" value="HATPase_C_sf"/>
</dbReference>
<reference evidence="2 3" key="1">
    <citation type="journal article" date="2010" name="Cell Res.">
        <title>Complete genome sequence of the rifamycin SV-producing Amycolatopsis mediterranei U32 revealed its genetic characteristics in phylogeny and metabolism.</title>
        <authorList>
            <person name="Zhao W."/>
            <person name="Zhong Y."/>
            <person name="Yuan H."/>
            <person name="Wang J."/>
            <person name="Zheng H."/>
            <person name="Wang Y."/>
            <person name="Cen X."/>
            <person name="Xu F."/>
            <person name="Bai J."/>
            <person name="Han X."/>
            <person name="Lu G."/>
            <person name="Zhu Y."/>
            <person name="Shao Z."/>
            <person name="Yan H."/>
            <person name="Li C."/>
            <person name="Peng N."/>
            <person name="Zhang Z."/>
            <person name="Zhang Y."/>
            <person name="Lin W."/>
            <person name="Fan Y."/>
            <person name="Qin Z."/>
            <person name="Hu Y."/>
            <person name="Zhu B."/>
            <person name="Wang S."/>
            <person name="Ding X."/>
            <person name="Zhao G.P."/>
        </authorList>
    </citation>
    <scope>NUCLEOTIDE SEQUENCE [LARGE SCALE GENOMIC DNA]</scope>
    <source>
        <strain evidence="3">U-32</strain>
    </source>
</reference>
<dbReference type="SUPFAM" id="SSF55874">
    <property type="entry name" value="ATPase domain of HSP90 chaperone/DNA topoisomerase II/histidine kinase"/>
    <property type="match status" value="1"/>
</dbReference>
<dbReference type="AlphaFoldDB" id="A0A0H3D8P5"/>
<gene>
    <name evidence="2" type="ordered locus">AMED_4132</name>
</gene>
<proteinExistence type="predicted"/>
<dbReference type="InterPro" id="IPR050267">
    <property type="entry name" value="Anti-sigma-factor_SerPK"/>
</dbReference>
<dbReference type="PANTHER" id="PTHR35526:SF3">
    <property type="entry name" value="ANTI-SIGMA-F FACTOR RSBW"/>
    <property type="match status" value="1"/>
</dbReference>
<dbReference type="Gene3D" id="3.30.565.10">
    <property type="entry name" value="Histidine kinase-like ATPase, C-terminal domain"/>
    <property type="match status" value="1"/>
</dbReference>
<dbReference type="OrthoDB" id="4327509at2"/>
<dbReference type="Proteomes" id="UP000000328">
    <property type="component" value="Chromosome"/>
</dbReference>
<dbReference type="PANTHER" id="PTHR35526">
    <property type="entry name" value="ANTI-SIGMA-F FACTOR RSBW-RELATED"/>
    <property type="match status" value="1"/>
</dbReference>
<evidence type="ECO:0000313" key="2">
    <source>
        <dbReference type="EMBL" id="ADJ45909.1"/>
    </source>
</evidence>
<feature type="domain" description="STAS" evidence="1">
    <location>
        <begin position="6"/>
        <end position="85"/>
    </location>
</feature>
<accession>A0A0H3D8P5</accession>
<dbReference type="HOGENOM" id="CLU_087828_0_0_11"/>
<evidence type="ECO:0000259" key="1">
    <source>
        <dbReference type="PROSITE" id="PS50801"/>
    </source>
</evidence>
<sequence length="254" mass="27705">MNTAQVHLAITRLERATVVTVTGDLNLASYPSLRDGLLKIATDAPDGLVADISGLVIDDSSLVSVFSLVAMRIGDWPGIPFTIVAAGAVHQLLLGRHVVDRYVPIRADLAAATAALDQPVRRRSEHTFARFDGASARARDFVTAKLIEWEVPELAEDARFIATELVENVLKHTTSEPRLRLDLRRGVCTVAVADQDTRPAMLLERLTPFEPGLGLKLVAQIARVWGCSRSWSGGKVVWAVLVHRPRTVGHRSAE</sequence>
<dbReference type="PROSITE" id="PS50801">
    <property type="entry name" value="STAS"/>
    <property type="match status" value="1"/>
</dbReference>
<dbReference type="InterPro" id="IPR002645">
    <property type="entry name" value="STAS_dom"/>
</dbReference>
<dbReference type="Gene3D" id="3.30.750.24">
    <property type="entry name" value="STAS domain"/>
    <property type="match status" value="1"/>
</dbReference>